<comment type="caution">
    <text evidence="2">The sequence shown here is derived from an EMBL/GenBank/DDBJ whole genome shotgun (WGS) entry which is preliminary data.</text>
</comment>
<protein>
    <submittedName>
        <fullName evidence="2">Type II toxin-antitoxin system RelE/ParE family toxin</fullName>
    </submittedName>
</protein>
<dbReference type="EMBL" id="JARPXL010000009">
    <property type="protein sequence ID" value="MDT2544815.1"/>
    <property type="molecule type" value="Genomic_DNA"/>
</dbReference>
<dbReference type="Pfam" id="PF05016">
    <property type="entry name" value="ParE_toxin"/>
    <property type="match status" value="1"/>
</dbReference>
<gene>
    <name evidence="3" type="ORF">P7D69_10740</name>
    <name evidence="2" type="ORF">P7D78_08050</name>
</gene>
<dbReference type="Proteomes" id="UP001249240">
    <property type="component" value="Unassembled WGS sequence"/>
</dbReference>
<name>A0AAP5KB21_9ENTE</name>
<dbReference type="EMBL" id="JARPXM010000006">
    <property type="protein sequence ID" value="MDT2538073.1"/>
    <property type="molecule type" value="Genomic_DNA"/>
</dbReference>
<dbReference type="SUPFAM" id="SSF143011">
    <property type="entry name" value="RelE-like"/>
    <property type="match status" value="1"/>
</dbReference>
<dbReference type="InterPro" id="IPR007712">
    <property type="entry name" value="RelE/ParE_toxin"/>
</dbReference>
<accession>A0AAP5KB21</accession>
<reference evidence="2" key="1">
    <citation type="submission" date="2023-03" db="EMBL/GenBank/DDBJ databases">
        <authorList>
            <person name="Shen W."/>
            <person name="Cai J."/>
        </authorList>
    </citation>
    <scope>NUCLEOTIDE SEQUENCE</scope>
    <source>
        <strain evidence="2">B646-2</strain>
        <strain evidence="3">Y15</strain>
    </source>
</reference>
<evidence type="ECO:0000313" key="4">
    <source>
        <dbReference type="Proteomes" id="UP001249240"/>
    </source>
</evidence>
<keyword evidence="1" id="KW-1277">Toxin-antitoxin system</keyword>
<evidence type="ECO:0000313" key="3">
    <source>
        <dbReference type="EMBL" id="MDT2544815.1"/>
    </source>
</evidence>
<dbReference type="Proteomes" id="UP001254770">
    <property type="component" value="Unassembled WGS sequence"/>
</dbReference>
<dbReference type="RefSeq" id="WP_010745254.1">
    <property type="nucleotide sequence ID" value="NZ_BAAAXM010000015.1"/>
</dbReference>
<dbReference type="Gene3D" id="3.30.2310.20">
    <property type="entry name" value="RelE-like"/>
    <property type="match status" value="1"/>
</dbReference>
<proteinExistence type="predicted"/>
<evidence type="ECO:0000313" key="2">
    <source>
        <dbReference type="EMBL" id="MDT2538073.1"/>
    </source>
</evidence>
<dbReference type="InterPro" id="IPR035093">
    <property type="entry name" value="RelE/ParE_toxin_dom_sf"/>
</dbReference>
<sequence length="105" mass="12742">MMNYTLVYSESFRKSLQENISEWEKELLLTDEKITQFVHAIYHSLNRLKQFPEMYENVAGLYGFDKPTYRILIGKSFAIFYRINQEERTILIGNLFKQKQMHLYF</sequence>
<evidence type="ECO:0000256" key="1">
    <source>
        <dbReference type="ARBA" id="ARBA00022649"/>
    </source>
</evidence>
<dbReference type="AlphaFoldDB" id="A0AAP5KB21"/>
<organism evidence="2 4">
    <name type="scientific">Enterococcus raffinosus</name>
    <dbReference type="NCBI Taxonomy" id="71452"/>
    <lineage>
        <taxon>Bacteria</taxon>
        <taxon>Bacillati</taxon>
        <taxon>Bacillota</taxon>
        <taxon>Bacilli</taxon>
        <taxon>Lactobacillales</taxon>
        <taxon>Enterococcaceae</taxon>
        <taxon>Enterococcus</taxon>
    </lineage>
</organism>